<keyword evidence="1" id="KW-1133">Transmembrane helix</keyword>
<gene>
    <name evidence="2" type="ORF">METZ01_LOCUS49013</name>
</gene>
<evidence type="ECO:0000256" key="1">
    <source>
        <dbReference type="SAM" id="Phobius"/>
    </source>
</evidence>
<reference evidence="2" key="1">
    <citation type="submission" date="2018-05" db="EMBL/GenBank/DDBJ databases">
        <authorList>
            <person name="Lanie J.A."/>
            <person name="Ng W.-L."/>
            <person name="Kazmierczak K.M."/>
            <person name="Andrzejewski T.M."/>
            <person name="Davidsen T.M."/>
            <person name="Wayne K.J."/>
            <person name="Tettelin H."/>
            <person name="Glass J.I."/>
            <person name="Rusch D."/>
            <person name="Podicherti R."/>
            <person name="Tsui H.-C.T."/>
            <person name="Winkler M.E."/>
        </authorList>
    </citation>
    <scope>NUCLEOTIDE SEQUENCE</scope>
</reference>
<keyword evidence="1" id="KW-0812">Transmembrane</keyword>
<proteinExistence type="predicted"/>
<evidence type="ECO:0000313" key="2">
    <source>
        <dbReference type="EMBL" id="SUZ96159.1"/>
    </source>
</evidence>
<protein>
    <submittedName>
        <fullName evidence="2">Uncharacterized protein</fullName>
    </submittedName>
</protein>
<feature type="transmembrane region" description="Helical" evidence="1">
    <location>
        <begin position="12"/>
        <end position="32"/>
    </location>
</feature>
<organism evidence="2">
    <name type="scientific">marine metagenome</name>
    <dbReference type="NCBI Taxonomy" id="408172"/>
    <lineage>
        <taxon>unclassified sequences</taxon>
        <taxon>metagenomes</taxon>
        <taxon>ecological metagenomes</taxon>
    </lineage>
</organism>
<name>A0A381RYG7_9ZZZZ</name>
<dbReference type="AlphaFoldDB" id="A0A381RYG7"/>
<keyword evidence="1" id="KW-0472">Membrane</keyword>
<dbReference type="EMBL" id="UINC01002388">
    <property type="protein sequence ID" value="SUZ96159.1"/>
    <property type="molecule type" value="Genomic_DNA"/>
</dbReference>
<accession>A0A381RYG7</accession>
<sequence length="64" mass="7278">MKKEKFILESSILMTGLLIGATYWLVLFCAVIRMGINGRRLVVSEFSEKIVVSQTLKLYKKVLA</sequence>